<evidence type="ECO:0000313" key="2">
    <source>
        <dbReference type="Proteomes" id="UP000005839"/>
    </source>
</evidence>
<gene>
    <name evidence="1" type="ORF">KT99_16019</name>
</gene>
<organism evidence="1 2">
    <name type="scientific">Shewanella benthica KT99</name>
    <dbReference type="NCBI Taxonomy" id="314608"/>
    <lineage>
        <taxon>Bacteria</taxon>
        <taxon>Pseudomonadati</taxon>
        <taxon>Pseudomonadota</taxon>
        <taxon>Gammaproteobacteria</taxon>
        <taxon>Alteromonadales</taxon>
        <taxon>Shewanellaceae</taxon>
        <taxon>Shewanella</taxon>
    </lineage>
</organism>
<dbReference type="EMBL" id="ABIC01000008">
    <property type="protein sequence ID" value="EDQ01589.1"/>
    <property type="molecule type" value="Genomic_DNA"/>
</dbReference>
<sequence>MGVVDKCVLEGEIKLDINVPRADALELIELMIAEKWRVNHR</sequence>
<protein>
    <submittedName>
        <fullName evidence="1">Phosphomethylpyrimidine kinase</fullName>
        <ecNumber evidence="1">2.7.4.7</ecNumber>
    </submittedName>
</protein>
<accession>A9D2X9</accession>
<dbReference type="AlphaFoldDB" id="A9D2X9"/>
<proteinExistence type="predicted"/>
<keyword evidence="1" id="KW-0418">Kinase</keyword>
<comment type="caution">
    <text evidence="1">The sequence shown here is derived from an EMBL/GenBank/DDBJ whole genome shotgun (WGS) entry which is preliminary data.</text>
</comment>
<evidence type="ECO:0000313" key="1">
    <source>
        <dbReference type="EMBL" id="EDQ01589.1"/>
    </source>
</evidence>
<dbReference type="EC" id="2.7.4.7" evidence="1"/>
<reference evidence="1 2" key="1">
    <citation type="submission" date="2007-10" db="EMBL/GenBank/DDBJ databases">
        <authorList>
            <person name="Yayanos A."/>
            <person name="Ferriera S."/>
            <person name="Johnson J."/>
            <person name="Kravitz S."/>
            <person name="Halpern A."/>
            <person name="Remington K."/>
            <person name="Beeson K."/>
            <person name="Tran B."/>
            <person name="Rogers Y.-H."/>
            <person name="Friedman R."/>
            <person name="Venter J.C."/>
        </authorList>
    </citation>
    <scope>NUCLEOTIDE SEQUENCE [LARGE SCALE GENOMIC DNA]</scope>
    <source>
        <strain evidence="1 2">KT99</strain>
    </source>
</reference>
<name>A9D2X9_9GAMM</name>
<keyword evidence="1" id="KW-0808">Transferase</keyword>
<dbReference type="Proteomes" id="UP000005839">
    <property type="component" value="Unassembled WGS sequence"/>
</dbReference>
<dbReference type="GO" id="GO:0008972">
    <property type="term" value="F:phosphomethylpyrimidine kinase activity"/>
    <property type="evidence" value="ECO:0007669"/>
    <property type="project" value="UniProtKB-EC"/>
</dbReference>
<keyword evidence="2" id="KW-1185">Reference proteome</keyword>
<dbReference type="STRING" id="314608.KT99_16019"/>